<dbReference type="EC" id="3.1.1.-" evidence="5"/>
<dbReference type="GO" id="GO:0006581">
    <property type="term" value="P:acetylcholine catabolic process"/>
    <property type="evidence" value="ECO:0007669"/>
    <property type="project" value="TreeGrafter"/>
</dbReference>
<dbReference type="EMBL" id="OC922523">
    <property type="protein sequence ID" value="CAD7654240.1"/>
    <property type="molecule type" value="Genomic_DNA"/>
</dbReference>
<organism evidence="7">
    <name type="scientific">Oppiella nova</name>
    <dbReference type="NCBI Taxonomy" id="334625"/>
    <lineage>
        <taxon>Eukaryota</taxon>
        <taxon>Metazoa</taxon>
        <taxon>Ecdysozoa</taxon>
        <taxon>Arthropoda</taxon>
        <taxon>Chelicerata</taxon>
        <taxon>Arachnida</taxon>
        <taxon>Acari</taxon>
        <taxon>Acariformes</taxon>
        <taxon>Sarcoptiformes</taxon>
        <taxon>Oribatida</taxon>
        <taxon>Brachypylina</taxon>
        <taxon>Oppioidea</taxon>
        <taxon>Oppiidae</taxon>
        <taxon>Oppiella</taxon>
    </lineage>
</organism>
<dbReference type="GO" id="GO:0019695">
    <property type="term" value="P:choline metabolic process"/>
    <property type="evidence" value="ECO:0007669"/>
    <property type="project" value="TreeGrafter"/>
</dbReference>
<proteinExistence type="inferred from homology"/>
<dbReference type="InterPro" id="IPR019826">
    <property type="entry name" value="Carboxylesterase_B_AS"/>
</dbReference>
<dbReference type="PANTHER" id="PTHR43918:SF4">
    <property type="entry name" value="CARBOXYLIC ESTER HYDROLASE"/>
    <property type="match status" value="1"/>
</dbReference>
<reference evidence="7" key="1">
    <citation type="submission" date="2020-11" db="EMBL/GenBank/DDBJ databases">
        <authorList>
            <person name="Tran Van P."/>
        </authorList>
    </citation>
    <scope>NUCLEOTIDE SEQUENCE</scope>
</reference>
<feature type="domain" description="Carboxylesterase type B" evidence="6">
    <location>
        <begin position="1"/>
        <end position="117"/>
    </location>
</feature>
<comment type="similarity">
    <text evidence="1 5">Belongs to the type-B carboxylesterase/lipase family.</text>
</comment>
<dbReference type="InterPro" id="IPR050654">
    <property type="entry name" value="AChE-related_enzymes"/>
</dbReference>
<evidence type="ECO:0000313" key="8">
    <source>
        <dbReference type="Proteomes" id="UP000728032"/>
    </source>
</evidence>
<evidence type="ECO:0000259" key="6">
    <source>
        <dbReference type="Pfam" id="PF00135"/>
    </source>
</evidence>
<dbReference type="PANTHER" id="PTHR43918">
    <property type="entry name" value="ACETYLCHOLINESTERASE"/>
    <property type="match status" value="1"/>
</dbReference>
<evidence type="ECO:0000256" key="5">
    <source>
        <dbReference type="RuleBase" id="RU361235"/>
    </source>
</evidence>
<protein>
    <recommendedName>
        <fullName evidence="5">Carboxylic ester hydrolase</fullName>
        <ecNumber evidence="5">3.1.1.-</ecNumber>
    </recommendedName>
</protein>
<keyword evidence="3 5" id="KW-0378">Hydrolase</keyword>
<evidence type="ECO:0000256" key="4">
    <source>
        <dbReference type="ARBA" id="ARBA00023180"/>
    </source>
</evidence>
<dbReference type="GO" id="GO:0003990">
    <property type="term" value="F:acetylcholinesterase activity"/>
    <property type="evidence" value="ECO:0007669"/>
    <property type="project" value="TreeGrafter"/>
</dbReference>
<dbReference type="PROSITE" id="PS00122">
    <property type="entry name" value="CARBOXYLESTERASE_B_1"/>
    <property type="match status" value="1"/>
</dbReference>
<gene>
    <name evidence="7" type="ORF">ONB1V03_LOCUS10890</name>
</gene>
<keyword evidence="8" id="KW-1185">Reference proteome</keyword>
<keyword evidence="4" id="KW-0325">Glycoprotein</keyword>
<evidence type="ECO:0000256" key="3">
    <source>
        <dbReference type="ARBA" id="ARBA00022801"/>
    </source>
</evidence>
<dbReference type="SUPFAM" id="SSF53474">
    <property type="entry name" value="alpha/beta-Hydrolases"/>
    <property type="match status" value="1"/>
</dbReference>
<dbReference type="GO" id="GO:0005615">
    <property type="term" value="C:extracellular space"/>
    <property type="evidence" value="ECO:0007669"/>
    <property type="project" value="TreeGrafter"/>
</dbReference>
<dbReference type="InterPro" id="IPR002018">
    <property type="entry name" value="CarbesteraseB"/>
</dbReference>
<keyword evidence="2" id="KW-0719">Serine esterase</keyword>
<name>A0A7R9M611_9ACAR</name>
<dbReference type="AlphaFoldDB" id="A0A7R9M611"/>
<dbReference type="OrthoDB" id="6484147at2759"/>
<dbReference type="EMBL" id="CAJPVJ010007698">
    <property type="protein sequence ID" value="CAG2171427.1"/>
    <property type="molecule type" value="Genomic_DNA"/>
</dbReference>
<dbReference type="GO" id="GO:0005886">
    <property type="term" value="C:plasma membrane"/>
    <property type="evidence" value="ECO:0007669"/>
    <property type="project" value="TreeGrafter"/>
</dbReference>
<evidence type="ECO:0000313" key="7">
    <source>
        <dbReference type="EMBL" id="CAD7654240.1"/>
    </source>
</evidence>
<dbReference type="Proteomes" id="UP000728032">
    <property type="component" value="Unassembled WGS sequence"/>
</dbReference>
<dbReference type="InterPro" id="IPR029058">
    <property type="entry name" value="AB_hydrolase_fold"/>
</dbReference>
<evidence type="ECO:0000256" key="1">
    <source>
        <dbReference type="ARBA" id="ARBA00005964"/>
    </source>
</evidence>
<dbReference type="Pfam" id="PF00135">
    <property type="entry name" value="COesterase"/>
    <property type="match status" value="1"/>
</dbReference>
<evidence type="ECO:0000256" key="2">
    <source>
        <dbReference type="ARBA" id="ARBA00022487"/>
    </source>
</evidence>
<dbReference type="Gene3D" id="3.40.50.1820">
    <property type="entry name" value="alpha/beta hydrolase"/>
    <property type="match status" value="1"/>
</dbReference>
<accession>A0A7R9M611</accession>
<sequence length="264" mass="29108">MFSIYGGALNIGSIFQDIYNASVLATNDVVVVSVNYRVGPLGFLYGGDETAPGNVDFYDQLLALKWVRDNIHAFGGDRDEITIFGESAGSWSVSAHILSPLSKGLFKRAIMESGALMFNKDRPALISGSLAANIGLQVKAIRSEYLVPEVTLETKCQFSEPNVNAESRPNLGSIVVFDISSANTKRPKEKSFPYVDKYRRSEMKGLIGLFVEVLAPIHVGCNLSPLCRYPHEVRRQRCVELNRRDAELNCNGLADSVRHSSVEF</sequence>